<dbReference type="Gene3D" id="3.10.180.10">
    <property type="entry name" value="2,3-Dihydroxybiphenyl 1,2-Dioxygenase, domain 1"/>
    <property type="match status" value="1"/>
</dbReference>
<dbReference type="PANTHER" id="PTHR43048">
    <property type="entry name" value="METHYLMALONYL-COA EPIMERASE"/>
    <property type="match status" value="1"/>
</dbReference>
<feature type="domain" description="VOC" evidence="2">
    <location>
        <begin position="5"/>
        <end position="126"/>
    </location>
</feature>
<keyword evidence="4" id="KW-1185">Reference proteome</keyword>
<dbReference type="PANTHER" id="PTHR43048:SF3">
    <property type="entry name" value="METHYLMALONYL-COA EPIMERASE, MITOCHONDRIAL"/>
    <property type="match status" value="1"/>
</dbReference>
<organism evidence="3 4">
    <name type="scientific">Paenibacillus enshidis</name>
    <dbReference type="NCBI Taxonomy" id="1458439"/>
    <lineage>
        <taxon>Bacteria</taxon>
        <taxon>Bacillati</taxon>
        <taxon>Bacillota</taxon>
        <taxon>Bacilli</taxon>
        <taxon>Bacillales</taxon>
        <taxon>Paenibacillaceae</taxon>
        <taxon>Paenibacillus</taxon>
    </lineage>
</organism>
<dbReference type="PROSITE" id="PS51819">
    <property type="entry name" value="VOC"/>
    <property type="match status" value="1"/>
</dbReference>
<accession>A0ABV5AMB4</accession>
<reference evidence="3 4" key="1">
    <citation type="submission" date="2024-09" db="EMBL/GenBank/DDBJ databases">
        <title>Paenibacillus zeirhizospherea sp. nov., isolated from surface of the maize (Zea mays) roots in a horticulture field, Hungary.</title>
        <authorList>
            <person name="Marton D."/>
            <person name="Farkas M."/>
            <person name="Bedics A."/>
            <person name="Toth E."/>
            <person name="Tancsics A."/>
            <person name="Boka K."/>
            <person name="Maroti G."/>
            <person name="Kriszt B."/>
            <person name="Cserhati M."/>
        </authorList>
    </citation>
    <scope>NUCLEOTIDE SEQUENCE [LARGE SCALE GENOMIC DNA]</scope>
    <source>
        <strain evidence="3 4">KCTC 33519</strain>
    </source>
</reference>
<sequence>MGVQKLEHVGVVVRSIDESAAFYGKVLGMELKEIRQPNPDIRLGFLGFPEETDLIIELVERANSELPNEGIVNHMAFTVEDIEEEVARIAGLGVTFINESIITVGNGTRFIFFKGPDGEHLELYQPALKTHD</sequence>
<dbReference type="EMBL" id="JBHHMI010000001">
    <property type="protein sequence ID" value="MFB5265267.1"/>
    <property type="molecule type" value="Genomic_DNA"/>
</dbReference>
<name>A0ABV5AMB4_9BACL</name>
<proteinExistence type="predicted"/>
<dbReference type="CDD" id="cd06587">
    <property type="entry name" value="VOC"/>
    <property type="match status" value="1"/>
</dbReference>
<dbReference type="InterPro" id="IPR004360">
    <property type="entry name" value="Glyas_Fos-R_dOase_dom"/>
</dbReference>
<keyword evidence="1" id="KW-0479">Metal-binding</keyword>
<dbReference type="InterPro" id="IPR051785">
    <property type="entry name" value="MMCE/EMCE_epimerase"/>
</dbReference>
<evidence type="ECO:0000256" key="1">
    <source>
        <dbReference type="ARBA" id="ARBA00022723"/>
    </source>
</evidence>
<dbReference type="RefSeq" id="WP_375352503.1">
    <property type="nucleotide sequence ID" value="NZ_JBHHMI010000001.1"/>
</dbReference>
<evidence type="ECO:0000259" key="2">
    <source>
        <dbReference type="PROSITE" id="PS51819"/>
    </source>
</evidence>
<evidence type="ECO:0000313" key="4">
    <source>
        <dbReference type="Proteomes" id="UP001580346"/>
    </source>
</evidence>
<evidence type="ECO:0000313" key="3">
    <source>
        <dbReference type="EMBL" id="MFB5265267.1"/>
    </source>
</evidence>
<dbReference type="Proteomes" id="UP001580346">
    <property type="component" value="Unassembled WGS sequence"/>
</dbReference>
<dbReference type="Pfam" id="PF00903">
    <property type="entry name" value="Glyoxalase"/>
    <property type="match status" value="1"/>
</dbReference>
<comment type="caution">
    <text evidence="3">The sequence shown here is derived from an EMBL/GenBank/DDBJ whole genome shotgun (WGS) entry which is preliminary data.</text>
</comment>
<protein>
    <submittedName>
        <fullName evidence="3">VOC family protein</fullName>
    </submittedName>
</protein>
<dbReference type="InterPro" id="IPR037523">
    <property type="entry name" value="VOC_core"/>
</dbReference>
<dbReference type="InterPro" id="IPR029068">
    <property type="entry name" value="Glyas_Bleomycin-R_OHBP_Dase"/>
</dbReference>
<gene>
    <name evidence="3" type="ORF">ACE41H_00490</name>
</gene>
<dbReference type="SUPFAM" id="SSF54593">
    <property type="entry name" value="Glyoxalase/Bleomycin resistance protein/Dihydroxybiphenyl dioxygenase"/>
    <property type="match status" value="1"/>
</dbReference>